<dbReference type="InterPro" id="IPR006829">
    <property type="entry name" value="LXG_dom"/>
</dbReference>
<dbReference type="PROSITE" id="PS51756">
    <property type="entry name" value="LXG"/>
    <property type="match status" value="1"/>
</dbReference>
<dbReference type="EMBL" id="JAEDXU010000003">
    <property type="protein sequence ID" value="MBP1046051.1"/>
    <property type="molecule type" value="Genomic_DNA"/>
</dbReference>
<dbReference type="PANTHER" id="PTHR34976">
    <property type="entry name" value="RIBONUCLEASE YQCG-RELATED"/>
    <property type="match status" value="1"/>
</dbReference>
<evidence type="ECO:0000256" key="1">
    <source>
        <dbReference type="ARBA" id="ARBA00034117"/>
    </source>
</evidence>
<comment type="caution">
    <text evidence="4">The sequence shown here is derived from an EMBL/GenBank/DDBJ whole genome shotgun (WGS) entry which is preliminary data.</text>
</comment>
<keyword evidence="2" id="KW-0175">Coiled coil</keyword>
<organism evidence="4 5">
    <name type="scientific">Enterococcus larvae</name>
    <dbReference type="NCBI Taxonomy" id="2794352"/>
    <lineage>
        <taxon>Bacteria</taxon>
        <taxon>Bacillati</taxon>
        <taxon>Bacillota</taxon>
        <taxon>Bacilli</taxon>
        <taxon>Lactobacillales</taxon>
        <taxon>Enterococcaceae</taxon>
        <taxon>Enterococcus</taxon>
    </lineage>
</organism>
<dbReference type="Proteomes" id="UP000673375">
    <property type="component" value="Unassembled WGS sequence"/>
</dbReference>
<feature type="coiled-coil region" evidence="2">
    <location>
        <begin position="201"/>
        <end position="240"/>
    </location>
</feature>
<evidence type="ECO:0000313" key="5">
    <source>
        <dbReference type="Proteomes" id="UP000673375"/>
    </source>
</evidence>
<sequence>MYLGEVRSQSNSAIQLANAYNGALGSITDSCHSFLNAPLSGKTYESAKSYFNAVYPPLVNGLKMMCEALAEAHRSFPEKFESMVDSCDVEEEKLIQQIADGGNVLKAQYAAIDALAKAEEADPHMEKSIMRTQALIAKLEEKLKNLREFNAKSASIFSNVESLQDMVNQGLASVGNSQAWHASTGTFDMSRVNLSWTKPLNEKWKEHAENKEKELEKYMDKLSEQEKAELQAQLANASEKEKANVIQSFFTENGMV</sequence>
<dbReference type="Pfam" id="PF04740">
    <property type="entry name" value="LXG"/>
    <property type="match status" value="1"/>
</dbReference>
<protein>
    <recommendedName>
        <fullName evidence="3">LXG domain-containing protein</fullName>
    </recommendedName>
</protein>
<gene>
    <name evidence="4" type="ORF">I6N96_07130</name>
</gene>
<dbReference type="InterPro" id="IPR051768">
    <property type="entry name" value="Bact_secretion_toxin"/>
</dbReference>
<evidence type="ECO:0000256" key="2">
    <source>
        <dbReference type="SAM" id="Coils"/>
    </source>
</evidence>
<name>A0ABS4CHF2_9ENTE</name>
<feature type="domain" description="LXG" evidence="3">
    <location>
        <begin position="1"/>
        <end position="217"/>
    </location>
</feature>
<accession>A0ABS4CHF2</accession>
<dbReference type="PANTHER" id="PTHR34976:SF1">
    <property type="entry name" value="TOXIN BC_0920"/>
    <property type="match status" value="1"/>
</dbReference>
<keyword evidence="5" id="KW-1185">Reference proteome</keyword>
<dbReference type="RefSeq" id="WP_209556877.1">
    <property type="nucleotide sequence ID" value="NZ_JAEDXU010000003.1"/>
</dbReference>
<evidence type="ECO:0000313" key="4">
    <source>
        <dbReference type="EMBL" id="MBP1046051.1"/>
    </source>
</evidence>
<proteinExistence type="inferred from homology"/>
<comment type="similarity">
    <text evidence="1">In the N-terminal section; belongs to the LXG family.</text>
</comment>
<reference evidence="4 5" key="1">
    <citation type="submission" date="2020-12" db="EMBL/GenBank/DDBJ databases">
        <title>Vagococcus allomyrinae sp. nov. and Enterococcus lavae sp. nov., isolated from the larvae of Allomyrina dichotoma.</title>
        <authorList>
            <person name="Lee S.D."/>
        </authorList>
    </citation>
    <scope>NUCLEOTIDE SEQUENCE [LARGE SCALE GENOMIC DNA]</scope>
    <source>
        <strain evidence="4 5">BWM-S5</strain>
    </source>
</reference>
<evidence type="ECO:0000259" key="3">
    <source>
        <dbReference type="PROSITE" id="PS51756"/>
    </source>
</evidence>